<dbReference type="Proteomes" id="UP000466332">
    <property type="component" value="Unassembled WGS sequence"/>
</dbReference>
<evidence type="ECO:0000313" key="2">
    <source>
        <dbReference type="EMBL" id="MYN42702.1"/>
    </source>
</evidence>
<accession>A0ABW9WNA2</accession>
<proteinExistence type="predicted"/>
<dbReference type="EMBL" id="WWCS01000024">
    <property type="protein sequence ID" value="MYN42702.1"/>
    <property type="molecule type" value="Genomic_DNA"/>
</dbReference>
<protein>
    <submittedName>
        <fullName evidence="2">Uncharacterized protein</fullName>
    </submittedName>
</protein>
<evidence type="ECO:0000313" key="3">
    <source>
        <dbReference type="Proteomes" id="UP000466332"/>
    </source>
</evidence>
<name>A0ABW9WNA2_9BURK</name>
<keyword evidence="3" id="KW-1185">Reference proteome</keyword>
<sequence length="89" mass="10465">MKTKMPKPRVLVAKALFNEDEYRDFSQACTDAGESQSRTLRQLANDWSARFRNDKQRRAQQEWPKAGQNMAMLLPGRANYAQPRHHMRM</sequence>
<evidence type="ECO:0000256" key="1">
    <source>
        <dbReference type="SAM" id="MobiDB-lite"/>
    </source>
</evidence>
<reference evidence="2 3" key="1">
    <citation type="submission" date="2019-12" db="EMBL/GenBank/DDBJ databases">
        <title>Novel species isolated from a subtropical stream in China.</title>
        <authorList>
            <person name="Lu H."/>
        </authorList>
    </citation>
    <scope>NUCLEOTIDE SEQUENCE [LARGE SCALE GENOMIC DNA]</scope>
    <source>
        <strain evidence="2 3">FT109W</strain>
    </source>
</reference>
<feature type="region of interest" description="Disordered" evidence="1">
    <location>
        <begin position="58"/>
        <end position="89"/>
    </location>
</feature>
<comment type="caution">
    <text evidence="2">The sequence shown here is derived from an EMBL/GenBank/DDBJ whole genome shotgun (WGS) entry which is preliminary data.</text>
</comment>
<organism evidence="2 3">
    <name type="scientific">Duganella margarita</name>
    <dbReference type="NCBI Taxonomy" id="2692170"/>
    <lineage>
        <taxon>Bacteria</taxon>
        <taxon>Pseudomonadati</taxon>
        <taxon>Pseudomonadota</taxon>
        <taxon>Betaproteobacteria</taxon>
        <taxon>Burkholderiales</taxon>
        <taxon>Oxalobacteraceae</taxon>
        <taxon>Telluria group</taxon>
        <taxon>Duganella</taxon>
    </lineage>
</organism>
<gene>
    <name evidence="2" type="ORF">GTP55_25490</name>
</gene>
<dbReference type="RefSeq" id="WP_161047592.1">
    <property type="nucleotide sequence ID" value="NZ_WWCS01000024.1"/>
</dbReference>